<evidence type="ECO:0000256" key="1">
    <source>
        <dbReference type="SAM" id="MobiDB-lite"/>
    </source>
</evidence>
<feature type="compositionally biased region" description="Polar residues" evidence="1">
    <location>
        <begin position="181"/>
        <end position="193"/>
    </location>
</feature>
<dbReference type="WBParaSite" id="BXY_1151900.1">
    <property type="protein sequence ID" value="BXY_1151900.1"/>
    <property type="gene ID" value="BXY_1151900"/>
</dbReference>
<reference evidence="3" key="2">
    <citation type="submission" date="2020-08" db="EMBL/GenBank/DDBJ databases">
        <authorList>
            <person name="Kikuchi T."/>
        </authorList>
    </citation>
    <scope>NUCLEOTIDE SEQUENCE</scope>
    <source>
        <strain evidence="2">Ka4C1</strain>
    </source>
</reference>
<feature type="region of interest" description="Disordered" evidence="1">
    <location>
        <begin position="113"/>
        <end position="241"/>
    </location>
</feature>
<gene>
    <name evidence="2" type="ORF">BXYJ_LOCUS13430</name>
</gene>
<reference evidence="6" key="1">
    <citation type="submission" date="2016-11" db="UniProtKB">
        <authorList>
            <consortium name="WormBaseParasite"/>
        </authorList>
    </citation>
    <scope>IDENTIFICATION</scope>
</reference>
<evidence type="ECO:0000313" key="4">
    <source>
        <dbReference type="Proteomes" id="UP000095284"/>
    </source>
</evidence>
<evidence type="ECO:0000313" key="6">
    <source>
        <dbReference type="WBParaSite" id="BXY_1151900.1"/>
    </source>
</evidence>
<proteinExistence type="predicted"/>
<dbReference type="EMBL" id="CAJFCV020000006">
    <property type="protein sequence ID" value="CAG9128267.1"/>
    <property type="molecule type" value="Genomic_DNA"/>
</dbReference>
<feature type="compositionally biased region" description="Low complexity" evidence="1">
    <location>
        <begin position="73"/>
        <end position="85"/>
    </location>
</feature>
<feature type="compositionally biased region" description="Basic and acidic residues" evidence="1">
    <location>
        <begin position="195"/>
        <end position="212"/>
    </location>
</feature>
<dbReference type="Proteomes" id="UP000659654">
    <property type="component" value="Unassembled WGS sequence"/>
</dbReference>
<accession>A0A1I7SER0</accession>
<protein>
    <submittedName>
        <fullName evidence="2">(pine wood nematode) hypothetical protein</fullName>
    </submittedName>
</protein>
<feature type="region of interest" description="Disordered" evidence="1">
    <location>
        <begin position="1"/>
        <end position="85"/>
    </location>
</feature>
<organism evidence="4 6">
    <name type="scientific">Bursaphelenchus xylophilus</name>
    <name type="common">Pinewood nematode worm</name>
    <name type="synonym">Aphelenchoides xylophilus</name>
    <dbReference type="NCBI Taxonomy" id="6326"/>
    <lineage>
        <taxon>Eukaryota</taxon>
        <taxon>Metazoa</taxon>
        <taxon>Ecdysozoa</taxon>
        <taxon>Nematoda</taxon>
        <taxon>Chromadorea</taxon>
        <taxon>Rhabditida</taxon>
        <taxon>Tylenchina</taxon>
        <taxon>Tylenchomorpha</taxon>
        <taxon>Aphelenchoidea</taxon>
        <taxon>Aphelenchoididae</taxon>
        <taxon>Bursaphelenchus</taxon>
    </lineage>
</organism>
<sequence length="241" mass="27056">MNRPHHGKGIQERAPRKRKPRPVVDLDNDKQATVFEDVDAPIRPVTEKQLQVMQEKAERRKRRLEKKKEKAQTTSTSSSIKSVYSIKSSESCEKLDYAVEEEVSAIASTVNPFTARSQWKADPGAQSTREKVAAVATPSPHEKGRRVKRRSRKDSAKRSHGKVNTDELPTPITASREVIATKSSSESIFSSPQAPKEKFQDGNALELDKTWPDEEECALATELSKLEVEDHTQSDREIGKP</sequence>
<dbReference type="AlphaFoldDB" id="A0A1I7SER0"/>
<evidence type="ECO:0000313" key="5">
    <source>
        <dbReference type="Proteomes" id="UP000659654"/>
    </source>
</evidence>
<keyword evidence="5" id="KW-1185">Reference proteome</keyword>
<feature type="compositionally biased region" description="Basic residues" evidence="1">
    <location>
        <begin position="143"/>
        <end position="152"/>
    </location>
</feature>
<dbReference type="EMBL" id="CAJFDI010000006">
    <property type="protein sequence ID" value="CAD5233339.1"/>
    <property type="molecule type" value="Genomic_DNA"/>
</dbReference>
<dbReference type="SMR" id="A0A1I7SER0"/>
<name>A0A1I7SER0_BURXY</name>
<evidence type="ECO:0000313" key="3">
    <source>
        <dbReference type="EMBL" id="CAG9128267.1"/>
    </source>
</evidence>
<dbReference type="Proteomes" id="UP000095284">
    <property type="component" value="Unplaced"/>
</dbReference>
<dbReference type="Proteomes" id="UP000582659">
    <property type="component" value="Unassembled WGS sequence"/>
</dbReference>
<feature type="compositionally biased region" description="Basic and acidic residues" evidence="1">
    <location>
        <begin position="224"/>
        <end position="241"/>
    </location>
</feature>
<evidence type="ECO:0000313" key="2">
    <source>
        <dbReference type="EMBL" id="CAD5233339.1"/>
    </source>
</evidence>